<dbReference type="AlphaFoldDB" id="A0A0G4J3W6"/>
<dbReference type="EMBL" id="OVEO01000010">
    <property type="protein sequence ID" value="SPQ98926.1"/>
    <property type="molecule type" value="Genomic_DNA"/>
</dbReference>
<dbReference type="InterPro" id="IPR052775">
    <property type="entry name" value="IUN_hydrolase"/>
</dbReference>
<reference evidence="4 6" key="2">
    <citation type="submission" date="2018-03" db="EMBL/GenBank/DDBJ databases">
        <authorList>
            <person name="Fogelqvist J."/>
        </authorList>
    </citation>
    <scope>NUCLEOTIDE SEQUENCE [LARGE SCALE GENOMIC DNA]</scope>
</reference>
<evidence type="ECO:0000313" key="4">
    <source>
        <dbReference type="EMBL" id="SPQ98926.1"/>
    </source>
</evidence>
<evidence type="ECO:0000313" key="3">
    <source>
        <dbReference type="EMBL" id="CEP02074.1"/>
    </source>
</evidence>
<evidence type="ECO:0000313" key="6">
    <source>
        <dbReference type="Proteomes" id="UP000290189"/>
    </source>
</evidence>
<dbReference type="Proteomes" id="UP000290189">
    <property type="component" value="Unassembled WGS sequence"/>
</dbReference>
<dbReference type="GO" id="GO:0016799">
    <property type="term" value="F:hydrolase activity, hydrolyzing N-glycosyl compounds"/>
    <property type="evidence" value="ECO:0007669"/>
    <property type="project" value="InterPro"/>
</dbReference>
<organism evidence="3 5">
    <name type="scientific">Plasmodiophora brassicae</name>
    <name type="common">Clubroot disease agent</name>
    <dbReference type="NCBI Taxonomy" id="37360"/>
    <lineage>
        <taxon>Eukaryota</taxon>
        <taxon>Sar</taxon>
        <taxon>Rhizaria</taxon>
        <taxon>Endomyxa</taxon>
        <taxon>Phytomyxea</taxon>
        <taxon>Plasmodiophorida</taxon>
        <taxon>Plasmodiophoridae</taxon>
        <taxon>Plasmodiophora</taxon>
    </lineage>
</organism>
<dbReference type="SUPFAM" id="SSF53590">
    <property type="entry name" value="Nucleoside hydrolase"/>
    <property type="match status" value="1"/>
</dbReference>
<dbReference type="EMBL" id="CDSF01000122">
    <property type="protein sequence ID" value="CEP02074.1"/>
    <property type="molecule type" value="Genomic_DNA"/>
</dbReference>
<sequence>MDVGEGGAGRRLVIVDTDGGVDDAVAVIVALKSESCDVLALTAVAGNVGVDQAARNMSILVQLFAKSGKRVPVFAGADRSLLGERSKTFVGHGANGLGDADISAFINVDSSGSCPIESEHAVLALVRLSKEYSGKIELIAVGPLTNVALAQRLDPGFLGRLHSLTIMGGAVHARGNETACAEFNIFADPEAAHIVLSSADQVRMLIVAREPIVDSGIAWEMLDELSASGSRAGAFIVKIFESYQRTVRHAVDKQKQALMYVFDAWALMAALDPSVILESVIRPVHVELSGRFSRGLTIVDWDHKTDRKAAVTIAMRLDGAAIWQEIRRHCHL</sequence>
<dbReference type="STRING" id="37360.A0A0G4J3W6"/>
<feature type="domain" description="Inosine/uridine-preferring nucleoside hydrolase" evidence="2">
    <location>
        <begin position="13"/>
        <end position="324"/>
    </location>
</feature>
<dbReference type="OMA" id="REYYATV"/>
<keyword evidence="4" id="KW-0496">Mitochondrion</keyword>
<dbReference type="Proteomes" id="UP000039324">
    <property type="component" value="Unassembled WGS sequence"/>
</dbReference>
<dbReference type="PANTHER" id="PTHR46190">
    <property type="entry name" value="SI:CH211-201H21.5-RELATED"/>
    <property type="match status" value="1"/>
</dbReference>
<evidence type="ECO:0000256" key="1">
    <source>
        <dbReference type="ARBA" id="ARBA00009176"/>
    </source>
</evidence>
<protein>
    <recommendedName>
        <fullName evidence="2">Inosine/uridine-preferring nucleoside hydrolase domain-containing protein</fullName>
    </recommendedName>
</protein>
<accession>A0A0G4J3W6</accession>
<evidence type="ECO:0000313" key="5">
    <source>
        <dbReference type="Proteomes" id="UP000039324"/>
    </source>
</evidence>
<name>A0A0G4J3W6_PLABS</name>
<proteinExistence type="inferred from homology"/>
<dbReference type="InterPro" id="IPR001910">
    <property type="entry name" value="Inosine/uridine_hydrolase_dom"/>
</dbReference>
<dbReference type="OrthoDB" id="432381at2759"/>
<reference evidence="3 5" key="1">
    <citation type="submission" date="2015-02" db="EMBL/GenBank/DDBJ databases">
        <authorList>
            <person name="Chooi Y.-H."/>
        </authorList>
    </citation>
    <scope>NUCLEOTIDE SEQUENCE [LARGE SCALE GENOMIC DNA]</scope>
    <source>
        <strain evidence="3">E3</strain>
    </source>
</reference>
<gene>
    <name evidence="3" type="ORF">PBRA_002339</name>
    <name evidence="4" type="ORF">PLBR_LOCUS6141</name>
</gene>
<comment type="similarity">
    <text evidence="1">Belongs to the IUNH family.</text>
</comment>
<dbReference type="PANTHER" id="PTHR46190:SF1">
    <property type="entry name" value="SI:CH211-201H21.5"/>
    <property type="match status" value="1"/>
</dbReference>
<dbReference type="InterPro" id="IPR036452">
    <property type="entry name" value="Ribo_hydro-like"/>
</dbReference>
<dbReference type="Pfam" id="PF01156">
    <property type="entry name" value="IU_nuc_hydro"/>
    <property type="match status" value="1"/>
</dbReference>
<keyword evidence="5" id="KW-1185">Reference proteome</keyword>
<dbReference type="Gene3D" id="3.90.245.10">
    <property type="entry name" value="Ribonucleoside hydrolase-like"/>
    <property type="match status" value="1"/>
</dbReference>
<evidence type="ECO:0000259" key="2">
    <source>
        <dbReference type="Pfam" id="PF01156"/>
    </source>
</evidence>
<geneLocation type="mitochondrion" evidence="4"/>